<gene>
    <name evidence="4" type="ORF">H2200_006919</name>
</gene>
<dbReference type="AlphaFoldDB" id="A0AA39CI69"/>
<reference evidence="4" key="1">
    <citation type="submission" date="2022-10" db="EMBL/GenBank/DDBJ databases">
        <title>Culturing micro-colonial fungi from biological soil crusts in the Mojave desert and describing Neophaeococcomyces mojavensis, and introducing the new genera and species Taxawa tesnikishii.</title>
        <authorList>
            <person name="Kurbessoian T."/>
            <person name="Stajich J.E."/>
        </authorList>
    </citation>
    <scope>NUCLEOTIDE SEQUENCE</scope>
    <source>
        <strain evidence="4">TK_41</strain>
    </source>
</reference>
<name>A0AA39CI69_9EURO</name>
<dbReference type="Gene3D" id="2.60.120.330">
    <property type="entry name" value="B-lactam Antibiotic, Isopenicillin N Synthase, Chain"/>
    <property type="match status" value="1"/>
</dbReference>
<comment type="similarity">
    <text evidence="1 2">Belongs to the iron/ascorbate-dependent oxidoreductase family.</text>
</comment>
<evidence type="ECO:0000256" key="1">
    <source>
        <dbReference type="ARBA" id="ARBA00008056"/>
    </source>
</evidence>
<keyword evidence="2" id="KW-0479">Metal-binding</keyword>
<dbReference type="GO" id="GO:0044283">
    <property type="term" value="P:small molecule biosynthetic process"/>
    <property type="evidence" value="ECO:0007669"/>
    <property type="project" value="UniProtKB-ARBA"/>
</dbReference>
<sequence length="372" mass="40772">MPSVTLPNGADGASDESVDLPLFDISQETPELGRAIVKAAAKWGFLWIAGSPVADDGGDKSACDLNEEVVDHIFDISRSFFKDAPEGEKERCRIKHNRGFIGIHVENLDPKQHSRGDFKQAFNLADPDPTTGQWRQPIPTAFQKHDAALRDFHARCRSITTRILRLIALGLSIEDVNWLVRSHEGASSSTRFLYYPTLPPDSDYNPEADIRAGAHSDYGSITLLFTRPDQPGLEILTPDGKSWASVPVFPENYHSKTFPPVVVNIGDLLSYWTSGLLRSTVHRVVLTAPPVQDGESNADRFSIAVFVQPDDDTVLTPIPSPLVEERAASFKGKIVGHGGGVMDAEALSTLTAGQHLSSRLRATYGDVYTEEK</sequence>
<keyword evidence="2" id="KW-0560">Oxidoreductase</keyword>
<dbReference type="Pfam" id="PF14226">
    <property type="entry name" value="DIOX_N"/>
    <property type="match status" value="1"/>
</dbReference>
<keyword evidence="2" id="KW-0408">Iron</keyword>
<evidence type="ECO:0000256" key="2">
    <source>
        <dbReference type="RuleBase" id="RU003682"/>
    </source>
</evidence>
<dbReference type="Proteomes" id="UP001172673">
    <property type="component" value="Unassembled WGS sequence"/>
</dbReference>
<dbReference type="EMBL" id="JAPDRK010000009">
    <property type="protein sequence ID" value="KAJ9609148.1"/>
    <property type="molecule type" value="Genomic_DNA"/>
</dbReference>
<dbReference type="InterPro" id="IPR026992">
    <property type="entry name" value="DIOX_N"/>
</dbReference>
<dbReference type="Pfam" id="PF03171">
    <property type="entry name" value="2OG-FeII_Oxy"/>
    <property type="match status" value="1"/>
</dbReference>
<keyword evidence="5" id="KW-1185">Reference proteome</keyword>
<dbReference type="PROSITE" id="PS51471">
    <property type="entry name" value="FE2OG_OXY"/>
    <property type="match status" value="1"/>
</dbReference>
<dbReference type="InterPro" id="IPR027443">
    <property type="entry name" value="IPNS-like_sf"/>
</dbReference>
<accession>A0AA39CI69</accession>
<comment type="caution">
    <text evidence="4">The sequence shown here is derived from an EMBL/GenBank/DDBJ whole genome shotgun (WGS) entry which is preliminary data.</text>
</comment>
<evidence type="ECO:0000259" key="3">
    <source>
        <dbReference type="PROSITE" id="PS51471"/>
    </source>
</evidence>
<proteinExistence type="inferred from homology"/>
<dbReference type="GO" id="GO:0016491">
    <property type="term" value="F:oxidoreductase activity"/>
    <property type="evidence" value="ECO:0007669"/>
    <property type="project" value="UniProtKB-KW"/>
</dbReference>
<protein>
    <recommendedName>
        <fullName evidence="3">Fe2OG dioxygenase domain-containing protein</fullName>
    </recommendedName>
</protein>
<feature type="domain" description="Fe2OG dioxygenase" evidence="3">
    <location>
        <begin position="186"/>
        <end position="309"/>
    </location>
</feature>
<dbReference type="InterPro" id="IPR005123">
    <property type="entry name" value="Oxoglu/Fe-dep_dioxygenase_dom"/>
</dbReference>
<evidence type="ECO:0000313" key="5">
    <source>
        <dbReference type="Proteomes" id="UP001172673"/>
    </source>
</evidence>
<dbReference type="InterPro" id="IPR050231">
    <property type="entry name" value="Iron_ascorbate_oxido_reductase"/>
</dbReference>
<dbReference type="PANTHER" id="PTHR47990">
    <property type="entry name" value="2-OXOGLUTARATE (2OG) AND FE(II)-DEPENDENT OXYGENASE SUPERFAMILY PROTEIN-RELATED"/>
    <property type="match status" value="1"/>
</dbReference>
<organism evidence="4 5">
    <name type="scientific">Cladophialophora chaetospira</name>
    <dbReference type="NCBI Taxonomy" id="386627"/>
    <lineage>
        <taxon>Eukaryota</taxon>
        <taxon>Fungi</taxon>
        <taxon>Dikarya</taxon>
        <taxon>Ascomycota</taxon>
        <taxon>Pezizomycotina</taxon>
        <taxon>Eurotiomycetes</taxon>
        <taxon>Chaetothyriomycetidae</taxon>
        <taxon>Chaetothyriales</taxon>
        <taxon>Herpotrichiellaceae</taxon>
        <taxon>Cladophialophora</taxon>
    </lineage>
</organism>
<dbReference type="SUPFAM" id="SSF51197">
    <property type="entry name" value="Clavaminate synthase-like"/>
    <property type="match status" value="1"/>
</dbReference>
<dbReference type="GO" id="GO:0046872">
    <property type="term" value="F:metal ion binding"/>
    <property type="evidence" value="ECO:0007669"/>
    <property type="project" value="UniProtKB-KW"/>
</dbReference>
<evidence type="ECO:0000313" key="4">
    <source>
        <dbReference type="EMBL" id="KAJ9609148.1"/>
    </source>
</evidence>
<dbReference type="InterPro" id="IPR044861">
    <property type="entry name" value="IPNS-like_FE2OG_OXY"/>
</dbReference>